<keyword evidence="3" id="KW-1185">Reference proteome</keyword>
<evidence type="ECO:0000313" key="3">
    <source>
        <dbReference type="Proteomes" id="UP000215127"/>
    </source>
</evidence>
<protein>
    <submittedName>
        <fullName evidence="2">Uncharacterized protein</fullName>
    </submittedName>
</protein>
<accession>A0A1X7RHP6</accession>
<feature type="region of interest" description="Disordered" evidence="1">
    <location>
        <begin position="1"/>
        <end position="24"/>
    </location>
</feature>
<reference evidence="2 3" key="1">
    <citation type="submission" date="2016-06" db="EMBL/GenBank/DDBJ databases">
        <authorList>
            <person name="Kjaerup R.B."/>
            <person name="Dalgaard T.S."/>
            <person name="Juul-Madsen H.R."/>
        </authorList>
    </citation>
    <scope>NUCLEOTIDE SEQUENCE [LARGE SCALE GENOMIC DNA]</scope>
</reference>
<dbReference type="Proteomes" id="UP000215127">
    <property type="component" value="Chromosome 1"/>
</dbReference>
<evidence type="ECO:0000256" key="1">
    <source>
        <dbReference type="SAM" id="MobiDB-lite"/>
    </source>
</evidence>
<feature type="region of interest" description="Disordered" evidence="1">
    <location>
        <begin position="139"/>
        <end position="160"/>
    </location>
</feature>
<gene>
    <name evidence="2" type="ORF">ZT3D7_G2072</name>
</gene>
<evidence type="ECO:0000313" key="2">
    <source>
        <dbReference type="EMBL" id="SMQ46925.1"/>
    </source>
</evidence>
<sequence>MTEDESRDDWVERLEQETGDRSAHRQRIIRITSHKGYDTPSAAASGNQTTRQDRALHIDLHQHSSIITNTRPSSSIPPTTHTSLKMCKYYAHHHPCGHIKTVFAAFCPPGALVQKQCGKGEIWATVKIEKDCARCFEEPEPTMPRSKVGGGARKKITSRR</sequence>
<dbReference type="EMBL" id="LT853692">
    <property type="protein sequence ID" value="SMQ46925.1"/>
    <property type="molecule type" value="Genomic_DNA"/>
</dbReference>
<name>A0A1X7RHP6_ZYMT9</name>
<proteinExistence type="predicted"/>
<feature type="compositionally biased region" description="Basic and acidic residues" evidence="1">
    <location>
        <begin position="8"/>
        <end position="23"/>
    </location>
</feature>
<organism evidence="2 3">
    <name type="scientific">Zymoseptoria tritici (strain ST99CH_3D7)</name>
    <dbReference type="NCBI Taxonomy" id="1276538"/>
    <lineage>
        <taxon>Eukaryota</taxon>
        <taxon>Fungi</taxon>
        <taxon>Dikarya</taxon>
        <taxon>Ascomycota</taxon>
        <taxon>Pezizomycotina</taxon>
        <taxon>Dothideomycetes</taxon>
        <taxon>Dothideomycetidae</taxon>
        <taxon>Mycosphaerellales</taxon>
        <taxon>Mycosphaerellaceae</taxon>
        <taxon>Zymoseptoria</taxon>
    </lineage>
</organism>
<dbReference type="AlphaFoldDB" id="A0A1X7RHP6"/>